<gene>
    <name evidence="1" type="ORF">K4L44_07830</name>
</gene>
<organism evidence="1 2">
    <name type="scientific">Halosquirtibacter laminarini</name>
    <dbReference type="NCBI Taxonomy" id="3374600"/>
    <lineage>
        <taxon>Bacteria</taxon>
        <taxon>Pseudomonadati</taxon>
        <taxon>Bacteroidota</taxon>
        <taxon>Bacteroidia</taxon>
        <taxon>Marinilabiliales</taxon>
        <taxon>Prolixibacteraceae</taxon>
        <taxon>Halosquirtibacter</taxon>
    </lineage>
</organism>
<accession>A0AC61NQD1</accession>
<protein>
    <submittedName>
        <fullName evidence="1">Uncharacterized protein</fullName>
    </submittedName>
</protein>
<dbReference type="EMBL" id="CP081303">
    <property type="protein sequence ID" value="QZE15732.1"/>
    <property type="molecule type" value="Genomic_DNA"/>
</dbReference>
<reference evidence="1" key="1">
    <citation type="submission" date="2021-08" db="EMBL/GenBank/DDBJ databases">
        <title>Novel anaerobic bacterium isolated from sea squirt in East Sea, Republic of Korea.</title>
        <authorList>
            <person name="Nguyen T.H."/>
            <person name="Li Z."/>
            <person name="Lee Y.-J."/>
            <person name="Ko J."/>
            <person name="Kim S.-G."/>
        </authorList>
    </citation>
    <scope>NUCLEOTIDE SEQUENCE</scope>
    <source>
        <strain evidence="1">KCTC 25031</strain>
    </source>
</reference>
<evidence type="ECO:0000313" key="1">
    <source>
        <dbReference type="EMBL" id="QZE15732.1"/>
    </source>
</evidence>
<name>A0AC61NQD1_9BACT</name>
<evidence type="ECO:0000313" key="2">
    <source>
        <dbReference type="Proteomes" id="UP000826212"/>
    </source>
</evidence>
<keyword evidence="2" id="KW-1185">Reference proteome</keyword>
<dbReference type="Proteomes" id="UP000826212">
    <property type="component" value="Chromosome"/>
</dbReference>
<sequence>MRMLLRVILSALIATFVMVGGEVWINYFQSESFNLMEMTGELIGAVILVVVITVLYNIILERRRRSHTWEL</sequence>
<proteinExistence type="predicted"/>